<evidence type="ECO:0000313" key="3">
    <source>
        <dbReference type="Proteomes" id="UP000529946"/>
    </source>
</evidence>
<reference evidence="2 3" key="1">
    <citation type="submission" date="2020-08" db="EMBL/GenBank/DDBJ databases">
        <title>Genomic Encyclopedia of Type Strains, Phase IV (KMG-IV): sequencing the most valuable type-strain genomes for metagenomic binning, comparative biology and taxonomic classification.</title>
        <authorList>
            <person name="Goeker M."/>
        </authorList>
    </citation>
    <scope>NUCLEOTIDE SEQUENCE [LARGE SCALE GENOMIC DNA]</scope>
    <source>
        <strain evidence="2 3">DSM 23960</strain>
    </source>
</reference>
<dbReference type="EMBL" id="JACIDM010000001">
    <property type="protein sequence ID" value="MBB4081936.1"/>
    <property type="molecule type" value="Genomic_DNA"/>
</dbReference>
<dbReference type="InterPro" id="IPR012338">
    <property type="entry name" value="Beta-lactam/transpept-like"/>
</dbReference>
<dbReference type="PANTHER" id="PTHR43283">
    <property type="entry name" value="BETA-LACTAMASE-RELATED"/>
    <property type="match status" value="1"/>
</dbReference>
<dbReference type="AlphaFoldDB" id="A0A7W6JB91"/>
<dbReference type="Gene3D" id="3.40.710.10">
    <property type="entry name" value="DD-peptidase/beta-lactamase superfamily"/>
    <property type="match status" value="1"/>
</dbReference>
<evidence type="ECO:0000259" key="1">
    <source>
        <dbReference type="Pfam" id="PF00144"/>
    </source>
</evidence>
<keyword evidence="3" id="KW-1185">Reference proteome</keyword>
<accession>A0A7W6JB91</accession>
<feature type="domain" description="Beta-lactamase-related" evidence="1">
    <location>
        <begin position="54"/>
        <end position="412"/>
    </location>
</feature>
<dbReference type="Proteomes" id="UP000529946">
    <property type="component" value="Unassembled WGS sequence"/>
</dbReference>
<dbReference type="PROSITE" id="PS51318">
    <property type="entry name" value="TAT"/>
    <property type="match status" value="1"/>
</dbReference>
<evidence type="ECO:0000313" key="2">
    <source>
        <dbReference type="EMBL" id="MBB4081936.1"/>
    </source>
</evidence>
<gene>
    <name evidence="2" type="ORF">GGR12_000775</name>
</gene>
<comment type="caution">
    <text evidence="2">The sequence shown here is derived from an EMBL/GenBank/DDBJ whole genome shotgun (WGS) entry which is preliminary data.</text>
</comment>
<organism evidence="2 3">
    <name type="scientific">Brevundimonas lenta</name>
    <dbReference type="NCBI Taxonomy" id="424796"/>
    <lineage>
        <taxon>Bacteria</taxon>
        <taxon>Pseudomonadati</taxon>
        <taxon>Pseudomonadota</taxon>
        <taxon>Alphaproteobacteria</taxon>
        <taxon>Caulobacterales</taxon>
        <taxon>Caulobacteraceae</taxon>
        <taxon>Brevundimonas</taxon>
    </lineage>
</organism>
<protein>
    <submittedName>
        <fullName evidence="2">CubicO group peptidase (Beta-lactamase class C family)</fullName>
    </submittedName>
</protein>
<proteinExistence type="predicted"/>
<dbReference type="InterPro" id="IPR006311">
    <property type="entry name" value="TAT_signal"/>
</dbReference>
<dbReference type="SUPFAM" id="SSF56601">
    <property type="entry name" value="beta-lactamase/transpeptidase-like"/>
    <property type="match status" value="1"/>
</dbReference>
<sequence>MSLDRRSLLAAAAALPLAGRVSAPTADSLRQLADPARPDTVMGFGVIARDGAGRPVLEQAHGSGRLTIDGALQARPFALDTPMRIASITKLVAMTGLMTLVEQGRLSLDDDAGALAGFPLRHPAHPDVRVTPAMLASHTSGLRNGPSYPVPLGRPLSGAFVPGGRHYDDGAWFSPAAEPPGFFAYADVNFAVLAQIAERVSGERFDRFLKRTVLDPAGLDAGLNWSGVSDPVRARASAACRPVDGRWEPQVDGEVAPAPAIRVTTPSEAPGLTADDYVPGDNGFVFSPQGGLRASVADLDRLARSYAGHADAPQIVSRRTVEQMSAPLWTYDPVSPNGHTDRGLLQSYGLSVHIPTGRAGDDFFGPGSANWRGHFGQAYGLQSGLFWNILDGRTFAYMISGTPRDAEGLSGARSAASPWEEVILDAALAAWAGRA</sequence>
<dbReference type="Pfam" id="PF00144">
    <property type="entry name" value="Beta-lactamase"/>
    <property type="match status" value="1"/>
</dbReference>
<dbReference type="InterPro" id="IPR050789">
    <property type="entry name" value="Diverse_Enzym_Activities"/>
</dbReference>
<dbReference type="RefSeq" id="WP_183203078.1">
    <property type="nucleotide sequence ID" value="NZ_BAAAER010000004.1"/>
</dbReference>
<name>A0A7W6JB91_9CAUL</name>
<dbReference type="InterPro" id="IPR001466">
    <property type="entry name" value="Beta-lactam-related"/>
</dbReference>